<reference evidence="2 3" key="1">
    <citation type="submission" date="2016-10" db="EMBL/GenBank/DDBJ databases">
        <authorList>
            <person name="de Groot N.N."/>
        </authorList>
    </citation>
    <scope>NUCLEOTIDE SEQUENCE [LARGE SCALE GENOMIC DNA]</scope>
    <source>
        <strain evidence="2 3">ATCC BAA-466</strain>
    </source>
</reference>
<dbReference type="OrthoDB" id="2138131at2"/>
<dbReference type="GO" id="GO:0005829">
    <property type="term" value="C:cytosol"/>
    <property type="evidence" value="ECO:0007669"/>
    <property type="project" value="TreeGrafter"/>
</dbReference>
<sequence length="235" mass="27701">MRIIFSLRRTSWFNRSKSLVLFNDCDFYPLRCIEKHLRSHYPESRKAFEHGPRRRKILGKSVEERPQKVEDREEWGHWEIDTVVGPHGEEEPTLLTLVERHSRFEWLILIKNQTSQAVHQAITHLMNSLGDKAERLFKTLTSDNGSEFSSLTKAVSSVAEVNFAHPYSSWERGTSENQHRLVRRYIPKGESLARYTQVDIDRIQQWMNDRPRKLLGYATAHEVFVKAWKNEQKTA</sequence>
<dbReference type="InterPro" id="IPR051917">
    <property type="entry name" value="Transposase-Integrase"/>
</dbReference>
<dbReference type="InterPro" id="IPR036397">
    <property type="entry name" value="RNaseH_sf"/>
</dbReference>
<evidence type="ECO:0000313" key="3">
    <source>
        <dbReference type="Proteomes" id="UP000199708"/>
    </source>
</evidence>
<proteinExistence type="predicted"/>
<dbReference type="Pfam" id="PF00665">
    <property type="entry name" value="rve"/>
    <property type="match status" value="1"/>
</dbReference>
<protein>
    <submittedName>
        <fullName evidence="2">Integrase core domain-containing protein</fullName>
    </submittedName>
</protein>
<dbReference type="PROSITE" id="PS50994">
    <property type="entry name" value="INTEGRASE"/>
    <property type="match status" value="1"/>
</dbReference>
<evidence type="ECO:0000259" key="1">
    <source>
        <dbReference type="PROSITE" id="PS50994"/>
    </source>
</evidence>
<dbReference type="Gene3D" id="3.30.420.10">
    <property type="entry name" value="Ribonuclease H-like superfamily/Ribonuclease H"/>
    <property type="match status" value="1"/>
</dbReference>
<keyword evidence="3" id="KW-1185">Reference proteome</keyword>
<dbReference type="GO" id="GO:0004803">
    <property type="term" value="F:transposase activity"/>
    <property type="evidence" value="ECO:0007669"/>
    <property type="project" value="TreeGrafter"/>
</dbReference>
<dbReference type="InterPro" id="IPR053392">
    <property type="entry name" value="Transposase_IS30-like"/>
</dbReference>
<feature type="domain" description="Integrase catalytic" evidence="1">
    <location>
        <begin position="62"/>
        <end position="228"/>
    </location>
</feature>
<dbReference type="NCBIfam" id="NF033563">
    <property type="entry name" value="transpos_IS30"/>
    <property type="match status" value="1"/>
</dbReference>
<dbReference type="GO" id="GO:0015074">
    <property type="term" value="P:DNA integration"/>
    <property type="evidence" value="ECO:0007669"/>
    <property type="project" value="InterPro"/>
</dbReference>
<dbReference type="SUPFAM" id="SSF53098">
    <property type="entry name" value="Ribonuclease H-like"/>
    <property type="match status" value="1"/>
</dbReference>
<evidence type="ECO:0000313" key="2">
    <source>
        <dbReference type="EMBL" id="SDF77672.1"/>
    </source>
</evidence>
<dbReference type="Proteomes" id="UP000199708">
    <property type="component" value="Unassembled WGS sequence"/>
</dbReference>
<gene>
    <name evidence="2" type="ORF">SAMN05421791_1017</name>
</gene>
<organism evidence="2 3">
    <name type="scientific">Facklamia miroungae</name>
    <dbReference type="NCBI Taxonomy" id="120956"/>
    <lineage>
        <taxon>Bacteria</taxon>
        <taxon>Bacillati</taxon>
        <taxon>Bacillota</taxon>
        <taxon>Bacilli</taxon>
        <taxon>Lactobacillales</taxon>
        <taxon>Aerococcaceae</taxon>
        <taxon>Facklamia</taxon>
    </lineage>
</organism>
<dbReference type="GO" id="GO:0032196">
    <property type="term" value="P:transposition"/>
    <property type="evidence" value="ECO:0007669"/>
    <property type="project" value="TreeGrafter"/>
</dbReference>
<dbReference type="EMBL" id="FNCK01000001">
    <property type="protein sequence ID" value="SDF77672.1"/>
    <property type="molecule type" value="Genomic_DNA"/>
</dbReference>
<dbReference type="PANTHER" id="PTHR10948">
    <property type="entry name" value="TRANSPOSASE"/>
    <property type="match status" value="1"/>
</dbReference>
<accession>A0A1G7NUG6</accession>
<dbReference type="InterPro" id="IPR001584">
    <property type="entry name" value="Integrase_cat-core"/>
</dbReference>
<dbReference type="InterPro" id="IPR012337">
    <property type="entry name" value="RNaseH-like_sf"/>
</dbReference>
<dbReference type="PANTHER" id="PTHR10948:SF23">
    <property type="entry name" value="TRANSPOSASE INSI FOR INSERTION SEQUENCE ELEMENT IS30A-RELATED"/>
    <property type="match status" value="1"/>
</dbReference>
<dbReference type="GO" id="GO:0003676">
    <property type="term" value="F:nucleic acid binding"/>
    <property type="evidence" value="ECO:0007669"/>
    <property type="project" value="InterPro"/>
</dbReference>
<dbReference type="AlphaFoldDB" id="A0A1G7NUG6"/>
<name>A0A1G7NUG6_9LACT</name>